<dbReference type="Proteomes" id="UP000318801">
    <property type="component" value="Unassembled WGS sequence"/>
</dbReference>
<organism evidence="3 4">
    <name type="scientific">Martelella alba</name>
    <dbReference type="NCBI Taxonomy" id="2590451"/>
    <lineage>
        <taxon>Bacteria</taxon>
        <taxon>Pseudomonadati</taxon>
        <taxon>Pseudomonadota</taxon>
        <taxon>Alphaproteobacteria</taxon>
        <taxon>Hyphomicrobiales</taxon>
        <taxon>Aurantimonadaceae</taxon>
        <taxon>Martelella</taxon>
    </lineage>
</organism>
<evidence type="ECO:0000256" key="1">
    <source>
        <dbReference type="ARBA" id="ARBA00009437"/>
    </source>
</evidence>
<keyword evidence="4" id="KW-1185">Reference proteome</keyword>
<sequence length="121" mass="12852">MLRENINDLIAFSVVAEARSFTRAAARLNVSQSALGHTIKALEKRLGPRLLPCSTRSVSPTIEGEDLLATPGPDERMIRVGSPQYLAAHGTPATPSEISEPITHLAFYTGWGNAIAAAEAA</sequence>
<dbReference type="InterPro" id="IPR058163">
    <property type="entry name" value="LysR-type_TF_proteobact-type"/>
</dbReference>
<dbReference type="Pfam" id="PF00126">
    <property type="entry name" value="HTH_1"/>
    <property type="match status" value="1"/>
</dbReference>
<dbReference type="InterPro" id="IPR036388">
    <property type="entry name" value="WH-like_DNA-bd_sf"/>
</dbReference>
<evidence type="ECO:0000259" key="2">
    <source>
        <dbReference type="PROSITE" id="PS50931"/>
    </source>
</evidence>
<evidence type="ECO:0000313" key="4">
    <source>
        <dbReference type="Proteomes" id="UP000318801"/>
    </source>
</evidence>
<dbReference type="OrthoDB" id="9813056at2"/>
<feature type="domain" description="HTH lysR-type" evidence="2">
    <location>
        <begin position="4"/>
        <end position="61"/>
    </location>
</feature>
<dbReference type="PRINTS" id="PR00039">
    <property type="entry name" value="HTHLYSR"/>
</dbReference>
<evidence type="ECO:0000313" key="3">
    <source>
        <dbReference type="EMBL" id="TPW26747.1"/>
    </source>
</evidence>
<dbReference type="SUPFAM" id="SSF46785">
    <property type="entry name" value="Winged helix' DNA-binding domain"/>
    <property type="match status" value="1"/>
</dbReference>
<proteinExistence type="inferred from homology"/>
<reference evidence="3 4" key="1">
    <citation type="submission" date="2019-06" db="EMBL/GenBank/DDBJ databases">
        <authorList>
            <person name="Li M."/>
        </authorList>
    </citation>
    <scope>NUCLEOTIDE SEQUENCE [LARGE SCALE GENOMIC DNA]</scope>
    <source>
        <strain evidence="3 4">BGMRC2036</strain>
    </source>
</reference>
<dbReference type="EMBL" id="VHLG01000024">
    <property type="protein sequence ID" value="TPW26747.1"/>
    <property type="molecule type" value="Genomic_DNA"/>
</dbReference>
<dbReference type="Gene3D" id="1.10.10.10">
    <property type="entry name" value="Winged helix-like DNA-binding domain superfamily/Winged helix DNA-binding domain"/>
    <property type="match status" value="1"/>
</dbReference>
<dbReference type="RefSeq" id="WP_141151161.1">
    <property type="nucleotide sequence ID" value="NZ_VHLG01000024.1"/>
</dbReference>
<dbReference type="GO" id="GO:0006351">
    <property type="term" value="P:DNA-templated transcription"/>
    <property type="evidence" value="ECO:0007669"/>
    <property type="project" value="TreeGrafter"/>
</dbReference>
<protein>
    <submittedName>
        <fullName evidence="3">LysR family transcriptional regulator</fullName>
    </submittedName>
</protein>
<dbReference type="GO" id="GO:0043565">
    <property type="term" value="F:sequence-specific DNA binding"/>
    <property type="evidence" value="ECO:0007669"/>
    <property type="project" value="TreeGrafter"/>
</dbReference>
<dbReference type="InterPro" id="IPR036390">
    <property type="entry name" value="WH_DNA-bd_sf"/>
</dbReference>
<comment type="similarity">
    <text evidence="1">Belongs to the LysR transcriptional regulatory family.</text>
</comment>
<gene>
    <name evidence="3" type="ORF">FJU08_21795</name>
</gene>
<name>A0A506U4E6_9HYPH</name>
<dbReference type="PANTHER" id="PTHR30537">
    <property type="entry name" value="HTH-TYPE TRANSCRIPTIONAL REGULATOR"/>
    <property type="match status" value="1"/>
</dbReference>
<dbReference type="PANTHER" id="PTHR30537:SF1">
    <property type="entry name" value="HTH-TYPE TRANSCRIPTIONAL REGULATOR PGRR"/>
    <property type="match status" value="1"/>
</dbReference>
<dbReference type="AlphaFoldDB" id="A0A506U4E6"/>
<accession>A0A506U4E6</accession>
<dbReference type="PROSITE" id="PS50931">
    <property type="entry name" value="HTH_LYSR"/>
    <property type="match status" value="1"/>
</dbReference>
<dbReference type="InterPro" id="IPR000847">
    <property type="entry name" value="LysR_HTH_N"/>
</dbReference>
<comment type="caution">
    <text evidence="3">The sequence shown here is derived from an EMBL/GenBank/DDBJ whole genome shotgun (WGS) entry which is preliminary data.</text>
</comment>
<dbReference type="GO" id="GO:0003700">
    <property type="term" value="F:DNA-binding transcription factor activity"/>
    <property type="evidence" value="ECO:0007669"/>
    <property type="project" value="InterPro"/>
</dbReference>